<keyword evidence="2" id="KW-1185">Reference proteome</keyword>
<sequence>MLTASQGKPMLIVTIDAGTTNTRVRLWRDKKIVAASSKAVGVRDIAVTGDRGTLMSAIKSMLESLFRQIGGVNRERYAIVASGMITAELGLHAVPHLTAPVSFADLAAGAVAHILPEIAPQPIWFIPGVKNAVASIDVNNIDAMDMMRGEEVETFGLLAQHHIRGPVLVALPGTHSKFVLVDKEQRILSCVTTMAGELLDVLTHQTILKNSLDGEFTHELDREYLLKGAASCRRLGISRSCFAVRLLDRFTPASHCQKASYLLGAAFYSDLQALKHSAALDLAGDIAIAIGGKSVLQQALATLIADDPFFSGSMLLAEDRPERPFSGSGAVAVMEQILMRSASSAPLCSGISPLGTSR</sequence>
<accession>A0A506VBF3</accession>
<dbReference type="InterPro" id="IPR042258">
    <property type="entry name" value="DGOK_N"/>
</dbReference>
<keyword evidence="1" id="KW-0808">Transferase</keyword>
<dbReference type="GO" id="GO:0008671">
    <property type="term" value="F:2-dehydro-3-deoxygalactonokinase activity"/>
    <property type="evidence" value="ECO:0007669"/>
    <property type="project" value="InterPro"/>
</dbReference>
<organism evidence="1 2">
    <name type="scientific">Mixta tenebrionis</name>
    <dbReference type="NCBI Taxonomy" id="2562439"/>
    <lineage>
        <taxon>Bacteria</taxon>
        <taxon>Pseudomonadati</taxon>
        <taxon>Pseudomonadota</taxon>
        <taxon>Gammaproteobacteria</taxon>
        <taxon>Enterobacterales</taxon>
        <taxon>Erwiniaceae</taxon>
        <taxon>Mixta</taxon>
    </lineage>
</organism>
<dbReference type="Proteomes" id="UP000319523">
    <property type="component" value="Unassembled WGS sequence"/>
</dbReference>
<dbReference type="RefSeq" id="WP_141175793.1">
    <property type="nucleotide sequence ID" value="NZ_JBHUFX010000011.1"/>
</dbReference>
<gene>
    <name evidence="1" type="ORF">FKM52_08610</name>
</gene>
<keyword evidence="1" id="KW-0418">Kinase</keyword>
<dbReference type="CDD" id="cd24012">
    <property type="entry name" value="ASKHA_NBD_KDGal-kinase"/>
    <property type="match status" value="1"/>
</dbReference>
<reference evidence="1 2" key="1">
    <citation type="submission" date="2019-06" db="EMBL/GenBank/DDBJ databases">
        <authorList>
            <person name="Yang Y."/>
        </authorList>
    </citation>
    <scope>NUCLEOTIDE SEQUENCE [LARGE SCALE GENOMIC DNA]</scope>
    <source>
        <strain evidence="1 2">BIT-26</strain>
    </source>
</reference>
<dbReference type="InterPro" id="IPR042257">
    <property type="entry name" value="DGOK_C"/>
</dbReference>
<evidence type="ECO:0000313" key="2">
    <source>
        <dbReference type="Proteomes" id="UP000319523"/>
    </source>
</evidence>
<protein>
    <submittedName>
        <fullName evidence="1">2-dehydro-3-deoxygalactonokinase</fullName>
    </submittedName>
</protein>
<dbReference type="GO" id="GO:0034194">
    <property type="term" value="P:D-galactonate catabolic process"/>
    <property type="evidence" value="ECO:0007669"/>
    <property type="project" value="InterPro"/>
</dbReference>
<dbReference type="OrthoDB" id="256574at2"/>
<dbReference type="Gene3D" id="3.30.420.310">
    <property type="entry name" value="2-keto-3-deoxy-galactonokinase, C-terminal domain"/>
    <property type="match status" value="1"/>
</dbReference>
<dbReference type="Pfam" id="PF05035">
    <property type="entry name" value="DGOK"/>
    <property type="match status" value="1"/>
</dbReference>
<comment type="caution">
    <text evidence="1">The sequence shown here is derived from an EMBL/GenBank/DDBJ whole genome shotgun (WGS) entry which is preliminary data.</text>
</comment>
<dbReference type="AlphaFoldDB" id="A0A506VBF3"/>
<evidence type="ECO:0000313" key="1">
    <source>
        <dbReference type="EMBL" id="TPW42822.1"/>
    </source>
</evidence>
<dbReference type="EMBL" id="VHQI01000004">
    <property type="protein sequence ID" value="TPW42822.1"/>
    <property type="molecule type" value="Genomic_DNA"/>
</dbReference>
<name>A0A506VBF3_9GAMM</name>
<proteinExistence type="predicted"/>
<dbReference type="InterPro" id="IPR007729">
    <property type="entry name" value="DGOK"/>
</dbReference>
<dbReference type="Gene3D" id="3.30.420.300">
    <property type="entry name" value="2-keto-3-deoxy-galactonokinase, substrate binding domain"/>
    <property type="match status" value="1"/>
</dbReference>